<accession>A0AC61QVK1</accession>
<evidence type="ECO:0000313" key="1">
    <source>
        <dbReference type="EMBL" id="TGX84223.1"/>
    </source>
</evidence>
<name>A0AC61QVK1_9BACT</name>
<sequence>MKLKNIIFGCVALSLGFTSCDMDYHEYKVDGEDYIKENFENVNGLMTTIYRDLDSDWGNYSGAMLASATDEAVYSHQGNSVESFFNGNWGPANANSSVWDKCWHGISYCNLFLDKFTNLTFDDYKLDINYEAKMEKYNNFQYEARFMRAYFYFQLVRQYGGVPLIVNYVDAETANNTPRATAEEIFKFIDDECYAIKDEIIKDYSKAYSELGLVENGRANNLTVMALRARAALYHASPLFNPENNKELWKEAALRAQECINACTSRNMGLVSKYADLFAVDSYSKCTKEILFGTRTAASNSFEKNNFPIGMENAGGGNCPTQNLVDAYETKKGLTITEDPDYDAQNPYANRDARLAATIAVNGERWPDGLATDAKAVLETYYGGRNSRSVVYGTPTGYYLKKYLQKTQVIGASNATTSYHTWVLFRLGGIYLDYAEAVLNYFGDGYTSGEGLTRTAAQAINIVRKRAGQPDIKTGLSPEAFTKRYENERFVELAFEGHRFFDVRRWKKGAEYFKDIKVMEITKNADESFTYNVVTNPSYITARNWEDKFNLFPLPQSEILKSGALTQTPGWE</sequence>
<gene>
    <name evidence="1" type="ORF">E5358_00880</name>
</gene>
<comment type="caution">
    <text evidence="1">The sequence shown here is derived from an EMBL/GenBank/DDBJ whole genome shotgun (WGS) entry which is preliminary data.</text>
</comment>
<keyword evidence="2" id="KW-1185">Reference proteome</keyword>
<reference evidence="1" key="1">
    <citation type="submission" date="2019-04" db="EMBL/GenBank/DDBJ databases">
        <title>Microbes associate with the intestines of laboratory mice.</title>
        <authorList>
            <person name="Navarre W."/>
            <person name="Wong E."/>
            <person name="Huang K."/>
            <person name="Tropini C."/>
            <person name="Ng K."/>
            <person name="Yu B."/>
        </authorList>
    </citation>
    <scope>NUCLEOTIDE SEQUENCE</scope>
    <source>
        <strain evidence="1">NM73_A23</strain>
    </source>
</reference>
<proteinExistence type="predicted"/>
<evidence type="ECO:0000313" key="2">
    <source>
        <dbReference type="Proteomes" id="UP000308886"/>
    </source>
</evidence>
<protein>
    <submittedName>
        <fullName evidence="1">RagB/SusD family nutrient uptake outer membrane protein</fullName>
    </submittedName>
</protein>
<organism evidence="1 2">
    <name type="scientific">Palleniella muris</name>
    <dbReference type="NCBI Taxonomy" id="3038145"/>
    <lineage>
        <taxon>Bacteria</taxon>
        <taxon>Pseudomonadati</taxon>
        <taxon>Bacteroidota</taxon>
        <taxon>Bacteroidia</taxon>
        <taxon>Bacteroidales</taxon>
        <taxon>Prevotellaceae</taxon>
        <taxon>Palleniella</taxon>
    </lineage>
</organism>
<dbReference type="EMBL" id="SRZC01000001">
    <property type="protein sequence ID" value="TGX84223.1"/>
    <property type="molecule type" value="Genomic_DNA"/>
</dbReference>
<dbReference type="Proteomes" id="UP000308886">
    <property type="component" value="Unassembled WGS sequence"/>
</dbReference>